<evidence type="ECO:0000256" key="1">
    <source>
        <dbReference type="SAM" id="Phobius"/>
    </source>
</evidence>
<dbReference type="RefSeq" id="WP_004623294.1">
    <property type="nucleotide sequence ID" value="NZ_AORV01000010.1"/>
</dbReference>
<keyword evidence="1" id="KW-0812">Transmembrane</keyword>
<dbReference type="STRING" id="1195236.CTER_5519"/>
<evidence type="ECO:0000313" key="3">
    <source>
        <dbReference type="Proteomes" id="UP000014155"/>
    </source>
</evidence>
<proteinExistence type="predicted"/>
<comment type="caution">
    <text evidence="2">The sequence shown here is derived from an EMBL/GenBank/DDBJ whole genome shotgun (WGS) entry which is preliminary data.</text>
</comment>
<dbReference type="Proteomes" id="UP000014155">
    <property type="component" value="Unassembled WGS sequence"/>
</dbReference>
<gene>
    <name evidence="2" type="ORF">CTER_5519</name>
</gene>
<organism evidence="2 3">
    <name type="scientific">Ruminiclostridium cellobioparum subsp. termitidis CT1112</name>
    <dbReference type="NCBI Taxonomy" id="1195236"/>
    <lineage>
        <taxon>Bacteria</taxon>
        <taxon>Bacillati</taxon>
        <taxon>Bacillota</taxon>
        <taxon>Clostridia</taxon>
        <taxon>Eubacteriales</taxon>
        <taxon>Oscillospiraceae</taxon>
        <taxon>Ruminiclostridium</taxon>
    </lineage>
</organism>
<dbReference type="PATRIC" id="fig|1195236.3.peg.319"/>
<protein>
    <submittedName>
        <fullName evidence="2">Uncharacterized protein</fullName>
    </submittedName>
</protein>
<dbReference type="EMBL" id="AORV01000010">
    <property type="protein sequence ID" value="EMS73964.1"/>
    <property type="molecule type" value="Genomic_DNA"/>
</dbReference>
<feature type="transmembrane region" description="Helical" evidence="1">
    <location>
        <begin position="6"/>
        <end position="27"/>
    </location>
</feature>
<sequence>MDTTLIVVIVFMAIVCVGGPIIGHYASKASEKHESEKSNKTPQ</sequence>
<reference evidence="2 3" key="1">
    <citation type="journal article" date="2013" name="Genome Announc.">
        <title>Draft Genome Sequence of the Cellulolytic, Mesophilic, Anaerobic Bacterium Clostridium termitidis Strain CT1112 (DSM 5398).</title>
        <authorList>
            <person name="Lal S."/>
            <person name="Ramachandran U."/>
            <person name="Zhang X."/>
            <person name="Munir R."/>
            <person name="Sparling R."/>
            <person name="Levin D.B."/>
        </authorList>
    </citation>
    <scope>NUCLEOTIDE SEQUENCE [LARGE SCALE GENOMIC DNA]</scope>
    <source>
        <strain evidence="2 3">CT1112</strain>
    </source>
</reference>
<dbReference type="AlphaFoldDB" id="S0FXX4"/>
<keyword evidence="1" id="KW-1133">Transmembrane helix</keyword>
<name>S0FXX4_RUMCE</name>
<accession>S0FXX4</accession>
<evidence type="ECO:0000313" key="2">
    <source>
        <dbReference type="EMBL" id="EMS73964.1"/>
    </source>
</evidence>
<keyword evidence="3" id="KW-1185">Reference proteome</keyword>
<keyword evidence="1" id="KW-0472">Membrane</keyword>